<organism evidence="2">
    <name type="scientific">marine sediment metagenome</name>
    <dbReference type="NCBI Taxonomy" id="412755"/>
    <lineage>
        <taxon>unclassified sequences</taxon>
        <taxon>metagenomes</taxon>
        <taxon>ecological metagenomes</taxon>
    </lineage>
</organism>
<reference evidence="2" key="1">
    <citation type="journal article" date="2015" name="Nature">
        <title>Complex archaea that bridge the gap between prokaryotes and eukaryotes.</title>
        <authorList>
            <person name="Spang A."/>
            <person name="Saw J.H."/>
            <person name="Jorgensen S.L."/>
            <person name="Zaremba-Niedzwiedzka K."/>
            <person name="Martijn J."/>
            <person name="Lind A.E."/>
            <person name="van Eijk R."/>
            <person name="Schleper C."/>
            <person name="Guy L."/>
            <person name="Ettema T.J."/>
        </authorList>
    </citation>
    <scope>NUCLEOTIDE SEQUENCE</scope>
</reference>
<evidence type="ECO:0000259" key="1">
    <source>
        <dbReference type="Pfam" id="PF03118"/>
    </source>
</evidence>
<protein>
    <recommendedName>
        <fullName evidence="1">RNA polymerase alpha subunit C-terminal domain-containing protein</fullName>
    </recommendedName>
</protein>
<dbReference type="SUPFAM" id="SSF47789">
    <property type="entry name" value="C-terminal domain of RNA polymerase alpha subunit"/>
    <property type="match status" value="1"/>
</dbReference>
<dbReference type="Pfam" id="PF03118">
    <property type="entry name" value="RNA_pol_A_CTD"/>
    <property type="match status" value="1"/>
</dbReference>
<dbReference type="GO" id="GO:0003899">
    <property type="term" value="F:DNA-directed RNA polymerase activity"/>
    <property type="evidence" value="ECO:0007669"/>
    <property type="project" value="InterPro"/>
</dbReference>
<dbReference type="AlphaFoldDB" id="A0A0F9KZX7"/>
<feature type="domain" description="RNA polymerase alpha subunit C-terminal" evidence="1">
    <location>
        <begin position="100"/>
        <end position="158"/>
    </location>
</feature>
<dbReference type="SUPFAM" id="SSF88659">
    <property type="entry name" value="Sigma3 and sigma4 domains of RNA polymerase sigma factors"/>
    <property type="match status" value="1"/>
</dbReference>
<dbReference type="InterPro" id="IPR011260">
    <property type="entry name" value="RNAP_asu_C"/>
</dbReference>
<evidence type="ECO:0000313" key="2">
    <source>
        <dbReference type="EMBL" id="KKM87899.1"/>
    </source>
</evidence>
<accession>A0A0F9KZX7</accession>
<dbReference type="GO" id="GO:0006351">
    <property type="term" value="P:DNA-templated transcription"/>
    <property type="evidence" value="ECO:0007669"/>
    <property type="project" value="InterPro"/>
</dbReference>
<comment type="caution">
    <text evidence="2">The sequence shown here is derived from an EMBL/GenBank/DDBJ whole genome shotgun (WGS) entry which is preliminary data.</text>
</comment>
<proteinExistence type="predicted"/>
<name>A0A0F9KZX7_9ZZZZ</name>
<dbReference type="Gene3D" id="1.10.150.20">
    <property type="entry name" value="5' to 3' exonuclease, C-terminal subdomain"/>
    <property type="match status" value="1"/>
</dbReference>
<dbReference type="InterPro" id="IPR013324">
    <property type="entry name" value="RNA_pol_sigma_r3/r4-like"/>
</dbReference>
<dbReference type="GO" id="GO:0003677">
    <property type="term" value="F:DNA binding"/>
    <property type="evidence" value="ECO:0007669"/>
    <property type="project" value="InterPro"/>
</dbReference>
<dbReference type="EMBL" id="LAZR01007037">
    <property type="protein sequence ID" value="KKM87899.1"/>
    <property type="molecule type" value="Genomic_DNA"/>
</dbReference>
<gene>
    <name evidence="2" type="ORF">LCGC14_1264300</name>
</gene>
<sequence>MYKTRLDRYLTDIFKRFSIPTRNQEILIDRISKHKTYSELACKYKLSRTRIEQIIMKFWCRLWISSSAFSKYYHDKDKLVNELKKIKLYNPERIRDVVENHCSRFITEYNFSIRADNCFRTTGIRTIGQLVQKTEKDLFKIRYLGKKSILDIKCILSEHGYSLNKE</sequence>